<evidence type="ECO:0000313" key="3">
    <source>
        <dbReference type="EMBL" id="GJN29120.1"/>
    </source>
</evidence>
<feature type="compositionally biased region" description="Polar residues" evidence="1">
    <location>
        <begin position="9"/>
        <end position="27"/>
    </location>
</feature>
<comment type="caution">
    <text evidence="3">The sequence shown here is derived from an EMBL/GenBank/DDBJ whole genome shotgun (WGS) entry which is preliminary data.</text>
</comment>
<dbReference type="PANTHER" id="PTHR32141:SF179">
    <property type="entry name" value="F-BOX DOMAIN-CONTAINING PROTEIN"/>
    <property type="match status" value="1"/>
</dbReference>
<gene>
    <name evidence="3" type="primary">gb17313</name>
    <name evidence="3" type="ORF">PR202_gb17313</name>
</gene>
<evidence type="ECO:0000256" key="1">
    <source>
        <dbReference type="SAM" id="MobiDB-lite"/>
    </source>
</evidence>
<proteinExistence type="predicted"/>
<dbReference type="InterPro" id="IPR055411">
    <property type="entry name" value="LRR_FXL15/At3g58940/PEG3-like"/>
</dbReference>
<organism evidence="3 4">
    <name type="scientific">Eleusine coracana subsp. coracana</name>
    <dbReference type="NCBI Taxonomy" id="191504"/>
    <lineage>
        <taxon>Eukaryota</taxon>
        <taxon>Viridiplantae</taxon>
        <taxon>Streptophyta</taxon>
        <taxon>Embryophyta</taxon>
        <taxon>Tracheophyta</taxon>
        <taxon>Spermatophyta</taxon>
        <taxon>Magnoliopsida</taxon>
        <taxon>Liliopsida</taxon>
        <taxon>Poales</taxon>
        <taxon>Poaceae</taxon>
        <taxon>PACMAD clade</taxon>
        <taxon>Chloridoideae</taxon>
        <taxon>Cynodonteae</taxon>
        <taxon>Eleusininae</taxon>
        <taxon>Eleusine</taxon>
    </lineage>
</organism>
<evidence type="ECO:0000259" key="2">
    <source>
        <dbReference type="Pfam" id="PF24758"/>
    </source>
</evidence>
<dbReference type="InterPro" id="IPR032675">
    <property type="entry name" value="LRR_dom_sf"/>
</dbReference>
<dbReference type="EMBL" id="BQKI01000081">
    <property type="protein sequence ID" value="GJN29120.1"/>
    <property type="molecule type" value="Genomic_DNA"/>
</dbReference>
<feature type="region of interest" description="Disordered" evidence="1">
    <location>
        <begin position="1"/>
        <end position="37"/>
    </location>
</feature>
<sequence length="199" mass="21411">MEQEASIASAASPTRSLARSSPFSQQTRRSHSIPGLPVAPPLALGPSQYRLDHSSLPAKDEVQIGLISRILASHPGPARRLSVRMGLLSFTETVAAWLESPVLHNLQELEFQVPCFRWLMASAFRFSATLRVATMSGCHLQDDVVGTLQFPQLKQLGLGFVKASRGALRSLIAGCPVLEHLLLNGGFSSCGSTLLVLQA</sequence>
<dbReference type="Gene3D" id="3.80.10.10">
    <property type="entry name" value="Ribonuclease Inhibitor"/>
    <property type="match status" value="1"/>
</dbReference>
<feature type="domain" description="F-box/LRR-repeat protein 15/At3g58940/PEG3-like LRR" evidence="2">
    <location>
        <begin position="94"/>
        <end position="191"/>
    </location>
</feature>
<reference evidence="3" key="2">
    <citation type="submission" date="2021-12" db="EMBL/GenBank/DDBJ databases">
        <title>Resequencing data analysis of finger millet.</title>
        <authorList>
            <person name="Hatakeyama M."/>
            <person name="Aluri S."/>
            <person name="Balachadran M.T."/>
            <person name="Sivarajan S.R."/>
            <person name="Poveda L."/>
            <person name="Shimizu-Inatsugi R."/>
            <person name="Schlapbach R."/>
            <person name="Sreeman S.M."/>
            <person name="Shimizu K.K."/>
        </authorList>
    </citation>
    <scope>NUCLEOTIDE SEQUENCE</scope>
</reference>
<evidence type="ECO:0000313" key="4">
    <source>
        <dbReference type="Proteomes" id="UP001054889"/>
    </source>
</evidence>
<name>A0AAV5F2F9_ELECO</name>
<accession>A0AAV5F2F9</accession>
<reference evidence="3" key="1">
    <citation type="journal article" date="2018" name="DNA Res.">
        <title>Multiple hybrid de novo genome assembly of finger millet, an orphan allotetraploid crop.</title>
        <authorList>
            <person name="Hatakeyama M."/>
            <person name="Aluri S."/>
            <person name="Balachadran M.T."/>
            <person name="Sivarajan S.R."/>
            <person name="Patrignani A."/>
            <person name="Gruter S."/>
            <person name="Poveda L."/>
            <person name="Shimizu-Inatsugi R."/>
            <person name="Baeten J."/>
            <person name="Francoijs K.J."/>
            <person name="Nataraja K.N."/>
            <person name="Reddy Y.A.N."/>
            <person name="Phadnis S."/>
            <person name="Ravikumar R.L."/>
            <person name="Schlapbach R."/>
            <person name="Sreeman S.M."/>
            <person name="Shimizu K.K."/>
        </authorList>
    </citation>
    <scope>NUCLEOTIDE SEQUENCE</scope>
</reference>
<dbReference type="AlphaFoldDB" id="A0AAV5F2F9"/>
<dbReference type="SUPFAM" id="SSF52047">
    <property type="entry name" value="RNI-like"/>
    <property type="match status" value="1"/>
</dbReference>
<dbReference type="InterPro" id="IPR055302">
    <property type="entry name" value="F-box_dom-containing"/>
</dbReference>
<dbReference type="PANTHER" id="PTHR32141">
    <property type="match status" value="1"/>
</dbReference>
<dbReference type="Pfam" id="PF24758">
    <property type="entry name" value="LRR_At5g56370"/>
    <property type="match status" value="1"/>
</dbReference>
<protein>
    <recommendedName>
        <fullName evidence="2">F-box/LRR-repeat protein 15/At3g58940/PEG3-like LRR domain-containing protein</fullName>
    </recommendedName>
</protein>
<keyword evidence="4" id="KW-1185">Reference proteome</keyword>
<dbReference type="Proteomes" id="UP001054889">
    <property type="component" value="Unassembled WGS sequence"/>
</dbReference>